<organism evidence="2 4">
    <name type="scientific">Neisseria musculi</name>
    <dbReference type="NCBI Taxonomy" id="1815583"/>
    <lineage>
        <taxon>Bacteria</taxon>
        <taxon>Pseudomonadati</taxon>
        <taxon>Pseudomonadota</taxon>
        <taxon>Betaproteobacteria</taxon>
        <taxon>Neisseriales</taxon>
        <taxon>Neisseriaceae</taxon>
        <taxon>Neisseria</taxon>
    </lineage>
</organism>
<dbReference type="EMBL" id="CP060414">
    <property type="protein sequence ID" value="QNT60393.1"/>
    <property type="molecule type" value="Genomic_DNA"/>
</dbReference>
<dbReference type="KEGG" id="nmus:H7A79_1512"/>
<evidence type="ECO:0000313" key="4">
    <source>
        <dbReference type="Proteomes" id="UP000516412"/>
    </source>
</evidence>
<reference evidence="2" key="2">
    <citation type="submission" date="2024-06" db="EMBL/GenBank/DDBJ databases">
        <title>Complete Genome Sequence of mouse commensal type strain Neisseria musculi.</title>
        <authorList>
            <person name="Thapa E."/>
            <person name="Aluvathingal J."/>
            <person name="Nadendla S."/>
            <person name="Mehta A."/>
            <person name="Tettelin H."/>
            <person name="Weyand N.J."/>
        </authorList>
    </citation>
    <scope>NUCLEOTIDE SEQUENCE</scope>
    <source>
        <strain evidence="2">NW831</strain>
    </source>
</reference>
<reference evidence="4" key="1">
    <citation type="submission" date="2020-09" db="EMBL/GenBank/DDBJ databases">
        <title>Complete Genome Sequence of mouse commensal type strain Neisseria musculi.</title>
        <authorList>
            <person name="Thapa E."/>
            <person name="Aluvathingal J."/>
            <person name="Nadendla S."/>
            <person name="Mehta A."/>
            <person name="Tettelin H."/>
            <person name="Weyand N.J."/>
        </authorList>
    </citation>
    <scope>NUCLEOTIDE SEQUENCE [LARGE SCALE GENOMIC DNA]</scope>
    <source>
        <strain evidence="1 4">NW831</strain>
    </source>
</reference>
<proteinExistence type="predicted"/>
<evidence type="ECO:0000313" key="3">
    <source>
        <dbReference type="EMBL" id="QNT60393.1"/>
    </source>
</evidence>
<protein>
    <submittedName>
        <fullName evidence="2">Uncharacterized protein</fullName>
    </submittedName>
</protein>
<dbReference type="EMBL" id="CP060414">
    <property type="protein sequence ID" value="QNT57713.1"/>
    <property type="molecule type" value="Genomic_DNA"/>
</dbReference>
<evidence type="ECO:0000313" key="2">
    <source>
        <dbReference type="EMBL" id="QNT58204.1"/>
    </source>
</evidence>
<dbReference type="AlphaFoldDB" id="A0A7H1M989"/>
<dbReference type="EMBL" id="CP060414">
    <property type="protein sequence ID" value="QNT58204.1"/>
    <property type="molecule type" value="Genomic_DNA"/>
</dbReference>
<sequence length="35" mass="3988">MNQWGSYGYLLEYAESGHSFSIYDVAEDIEKTRAG</sequence>
<accession>A0A7H1M989</accession>
<keyword evidence="4" id="KW-1185">Reference proteome</keyword>
<dbReference type="KEGG" id="nmus:H7A79_1777"/>
<dbReference type="KEGG" id="nmus:H7A79_1248"/>
<name>A0A7H1M989_9NEIS</name>
<evidence type="ECO:0000313" key="1">
    <source>
        <dbReference type="EMBL" id="QNT57713.1"/>
    </source>
</evidence>
<dbReference type="Proteomes" id="UP000516412">
    <property type="component" value="Chromosome"/>
</dbReference>
<gene>
    <name evidence="3" type="ORF">H7A79_1248</name>
    <name evidence="2" type="ORF">H7A79_1512</name>
    <name evidence="1" type="ORF">H7A79_1777</name>
</gene>